<accession>A0ABT2M7V3</accession>
<gene>
    <name evidence="2" type="ORF">N4S67_06240</name>
</gene>
<evidence type="ECO:0000313" key="2">
    <source>
        <dbReference type="EMBL" id="MCT7658016.1"/>
    </source>
</evidence>
<protein>
    <recommendedName>
        <fullName evidence="4">Integrase catalytic domain-containing protein</fullName>
    </recommendedName>
</protein>
<dbReference type="EMBL" id="JAODWD010000002">
    <property type="protein sequence ID" value="MCT7658016.1"/>
    <property type="molecule type" value="Genomic_DNA"/>
</dbReference>
<proteinExistence type="predicted"/>
<sequence>MPDQKGPTRGAFLARAVDYFTARGITTERVITDNHWSYRRSADVAAVIAELPLVERKRVALQPHPCKPSGLPAVSHPQRSTMR</sequence>
<feature type="region of interest" description="Disordered" evidence="1">
    <location>
        <begin position="61"/>
        <end position="83"/>
    </location>
</feature>
<evidence type="ECO:0000313" key="3">
    <source>
        <dbReference type="Proteomes" id="UP001206639"/>
    </source>
</evidence>
<dbReference type="Proteomes" id="UP001206639">
    <property type="component" value="Unassembled WGS sequence"/>
</dbReference>
<evidence type="ECO:0008006" key="4">
    <source>
        <dbReference type="Google" id="ProtNLM"/>
    </source>
</evidence>
<keyword evidence="3" id="KW-1185">Reference proteome</keyword>
<evidence type="ECO:0000256" key="1">
    <source>
        <dbReference type="SAM" id="MobiDB-lite"/>
    </source>
</evidence>
<organism evidence="2 3">
    <name type="scientific">Mycobacterium deserti</name>
    <dbReference type="NCBI Taxonomy" id="2978347"/>
    <lineage>
        <taxon>Bacteria</taxon>
        <taxon>Bacillati</taxon>
        <taxon>Actinomycetota</taxon>
        <taxon>Actinomycetes</taxon>
        <taxon>Mycobacteriales</taxon>
        <taxon>Mycobacteriaceae</taxon>
        <taxon>Mycobacterium</taxon>
    </lineage>
</organism>
<dbReference type="RefSeq" id="WP_260992107.1">
    <property type="nucleotide sequence ID" value="NZ_JAODWD010000002.1"/>
</dbReference>
<name>A0ABT2M7V3_9MYCO</name>
<reference evidence="3" key="1">
    <citation type="submission" date="2023-07" db="EMBL/GenBank/DDBJ databases">
        <authorList>
            <person name="Deng Y."/>
            <person name="Zhang Y.-Q."/>
        </authorList>
    </citation>
    <scope>NUCLEOTIDE SEQUENCE [LARGE SCALE GENOMIC DNA]</scope>
    <source>
        <strain evidence="3">CPCC 205710</strain>
    </source>
</reference>
<comment type="caution">
    <text evidence="2">The sequence shown here is derived from an EMBL/GenBank/DDBJ whole genome shotgun (WGS) entry which is preliminary data.</text>
</comment>